<name>A0A9W8AYT8_9FUNG</name>
<comment type="caution">
    <text evidence="1">The sequence shown here is derived from an EMBL/GenBank/DDBJ whole genome shotgun (WGS) entry which is preliminary data.</text>
</comment>
<accession>A0A9W8AYT8</accession>
<dbReference type="AlphaFoldDB" id="A0A9W8AYT8"/>
<sequence length="60" mass="6479">MHIQKLKVNRKKLVNVTPCTVEMAAVVSCWASLGIDHATCSNQAKALAACMAQPPPKKVF</sequence>
<dbReference type="OrthoDB" id="2210at2759"/>
<gene>
    <name evidence="1" type="ORF">IWQ62_001079</name>
</gene>
<dbReference type="Proteomes" id="UP001150925">
    <property type="component" value="Unassembled WGS sequence"/>
</dbReference>
<evidence type="ECO:0000313" key="1">
    <source>
        <dbReference type="EMBL" id="KAJ1968707.1"/>
    </source>
</evidence>
<dbReference type="EMBL" id="JANBPY010000146">
    <property type="protein sequence ID" value="KAJ1968707.1"/>
    <property type="molecule type" value="Genomic_DNA"/>
</dbReference>
<keyword evidence="2" id="KW-1185">Reference proteome</keyword>
<protein>
    <submittedName>
        <fullName evidence="1">Uncharacterized protein</fullName>
    </submittedName>
</protein>
<organism evidence="1 2">
    <name type="scientific">Dispira parvispora</name>
    <dbReference type="NCBI Taxonomy" id="1520584"/>
    <lineage>
        <taxon>Eukaryota</taxon>
        <taxon>Fungi</taxon>
        <taxon>Fungi incertae sedis</taxon>
        <taxon>Zoopagomycota</taxon>
        <taxon>Kickxellomycotina</taxon>
        <taxon>Dimargaritomycetes</taxon>
        <taxon>Dimargaritales</taxon>
        <taxon>Dimargaritaceae</taxon>
        <taxon>Dispira</taxon>
    </lineage>
</organism>
<evidence type="ECO:0000313" key="2">
    <source>
        <dbReference type="Proteomes" id="UP001150925"/>
    </source>
</evidence>
<proteinExistence type="predicted"/>
<reference evidence="1" key="1">
    <citation type="submission" date="2022-07" db="EMBL/GenBank/DDBJ databases">
        <title>Phylogenomic reconstructions and comparative analyses of Kickxellomycotina fungi.</title>
        <authorList>
            <person name="Reynolds N.K."/>
            <person name="Stajich J.E."/>
            <person name="Barry K."/>
            <person name="Grigoriev I.V."/>
            <person name="Crous P."/>
            <person name="Smith M.E."/>
        </authorList>
    </citation>
    <scope>NUCLEOTIDE SEQUENCE</scope>
    <source>
        <strain evidence="1">RSA 1196</strain>
    </source>
</reference>